<name>S8APV1_PENO1</name>
<keyword evidence="5" id="KW-0472">Membrane</keyword>
<dbReference type="PROSITE" id="PS50089">
    <property type="entry name" value="ZF_RING_2"/>
    <property type="match status" value="1"/>
</dbReference>
<evidence type="ECO:0000256" key="2">
    <source>
        <dbReference type="ARBA" id="ARBA00022771"/>
    </source>
</evidence>
<keyword evidence="8" id="KW-1185">Reference proteome</keyword>
<evidence type="ECO:0000313" key="8">
    <source>
        <dbReference type="Proteomes" id="UP000019376"/>
    </source>
</evidence>
<dbReference type="SMART" id="SM00184">
    <property type="entry name" value="RING"/>
    <property type="match status" value="1"/>
</dbReference>
<evidence type="ECO:0000256" key="4">
    <source>
        <dbReference type="PROSITE-ProRule" id="PRU00175"/>
    </source>
</evidence>
<feature type="domain" description="RING-type" evidence="6">
    <location>
        <begin position="370"/>
        <end position="412"/>
    </location>
</feature>
<evidence type="ECO:0000256" key="1">
    <source>
        <dbReference type="ARBA" id="ARBA00022723"/>
    </source>
</evidence>
<evidence type="ECO:0000256" key="3">
    <source>
        <dbReference type="ARBA" id="ARBA00022833"/>
    </source>
</evidence>
<proteinExistence type="predicted"/>
<dbReference type="GO" id="GO:0008270">
    <property type="term" value="F:zinc ion binding"/>
    <property type="evidence" value="ECO:0007669"/>
    <property type="project" value="UniProtKB-KW"/>
</dbReference>
<keyword evidence="3" id="KW-0862">Zinc</keyword>
<feature type="transmembrane region" description="Helical" evidence="5">
    <location>
        <begin position="221"/>
        <end position="241"/>
    </location>
</feature>
<dbReference type="InterPro" id="IPR001841">
    <property type="entry name" value="Znf_RING"/>
</dbReference>
<dbReference type="OrthoDB" id="10255148at2759"/>
<dbReference type="Pfam" id="PF13639">
    <property type="entry name" value="zf-RING_2"/>
    <property type="match status" value="1"/>
</dbReference>
<dbReference type="HOGENOM" id="CLU_027981_0_1_1"/>
<gene>
    <name evidence="7" type="ORF">PDE_02908</name>
</gene>
<dbReference type="CDD" id="cd16473">
    <property type="entry name" value="RING-H2_RNF103"/>
    <property type="match status" value="1"/>
</dbReference>
<keyword evidence="2 4" id="KW-0863">Zinc-finger</keyword>
<dbReference type="InterPro" id="IPR013083">
    <property type="entry name" value="Znf_RING/FYVE/PHD"/>
</dbReference>
<dbReference type="PhylomeDB" id="S8APV1"/>
<dbReference type="Proteomes" id="UP000019376">
    <property type="component" value="Unassembled WGS sequence"/>
</dbReference>
<dbReference type="PANTHER" id="PTHR14155">
    <property type="entry name" value="RING FINGER DOMAIN-CONTAINING"/>
    <property type="match status" value="1"/>
</dbReference>
<dbReference type="eggNOG" id="KOG0800">
    <property type="taxonomic scope" value="Eukaryota"/>
</dbReference>
<keyword evidence="5" id="KW-0812">Transmembrane</keyword>
<dbReference type="PANTHER" id="PTHR14155:SF610">
    <property type="entry name" value="OS01G0755700 PROTEIN"/>
    <property type="match status" value="1"/>
</dbReference>
<protein>
    <recommendedName>
        <fullName evidence="6">RING-type domain-containing protein</fullName>
    </recommendedName>
</protein>
<dbReference type="AlphaFoldDB" id="S8APV1"/>
<dbReference type="Gene3D" id="3.30.40.10">
    <property type="entry name" value="Zinc/RING finger domain, C3HC4 (zinc finger)"/>
    <property type="match status" value="1"/>
</dbReference>
<dbReference type="STRING" id="933388.S8APV1"/>
<evidence type="ECO:0000313" key="7">
    <source>
        <dbReference type="EMBL" id="EPS27963.1"/>
    </source>
</evidence>
<sequence length="429" mass="46931">MAHISNSISSVATLFAGSGSAGEITSSVHENVGFRFVLDRTVRTLSANNVPISRQTTGLLFVPTLSPDDPCNEVLDAYIPETVIRLEDIVAYDYPYIGIAPWLSVECAQSFLAASRNADVDALIFFKIENKSTIPPGVDDESWSLNDHEQWKDENQYPVYAIPGLAAATLMHDLAWVSNIGTYPTHPDSEAISLIEKSDIKLFVMISNEKHSDSHVVRSGIIASSVVGAAVLVIIACAVLCRARCIRRRVGHTYTEGFGMRMMLRHTPPPLAAVVQQRLPSRTPPEIVHQIPLFSYDGADITPVMAVAKNEIGNEVVEIVNNLDLVDPSQADSRVVGIRIPPRARLIGPEPELRLASPTGYRQNHLEQDCVVCASSFDAGACVRELPCGHMFHQGCIDQWLLTRSHECPLCKRSVITTVLTSPSTEQNA</sequence>
<dbReference type="SUPFAM" id="SSF57850">
    <property type="entry name" value="RING/U-box"/>
    <property type="match status" value="1"/>
</dbReference>
<keyword evidence="5" id="KW-1133">Transmembrane helix</keyword>
<reference evidence="7 8" key="1">
    <citation type="journal article" date="2013" name="PLoS ONE">
        <title>Genomic and secretomic analyses reveal unique features of the lignocellulolytic enzyme system of Penicillium decumbens.</title>
        <authorList>
            <person name="Liu G."/>
            <person name="Zhang L."/>
            <person name="Wei X."/>
            <person name="Zou G."/>
            <person name="Qin Y."/>
            <person name="Ma L."/>
            <person name="Li J."/>
            <person name="Zheng H."/>
            <person name="Wang S."/>
            <person name="Wang C."/>
            <person name="Xun L."/>
            <person name="Zhao G.-P."/>
            <person name="Zhou Z."/>
            <person name="Qu Y."/>
        </authorList>
    </citation>
    <scope>NUCLEOTIDE SEQUENCE [LARGE SCALE GENOMIC DNA]</scope>
    <source>
        <strain evidence="8">114-2 / CGMCC 5302</strain>
    </source>
</reference>
<organism evidence="7 8">
    <name type="scientific">Penicillium oxalicum (strain 114-2 / CGMCC 5302)</name>
    <name type="common">Penicillium decumbens</name>
    <dbReference type="NCBI Taxonomy" id="933388"/>
    <lineage>
        <taxon>Eukaryota</taxon>
        <taxon>Fungi</taxon>
        <taxon>Dikarya</taxon>
        <taxon>Ascomycota</taxon>
        <taxon>Pezizomycotina</taxon>
        <taxon>Eurotiomycetes</taxon>
        <taxon>Eurotiomycetidae</taxon>
        <taxon>Eurotiales</taxon>
        <taxon>Aspergillaceae</taxon>
        <taxon>Penicillium</taxon>
    </lineage>
</organism>
<evidence type="ECO:0000259" key="6">
    <source>
        <dbReference type="PROSITE" id="PS50089"/>
    </source>
</evidence>
<evidence type="ECO:0000256" key="5">
    <source>
        <dbReference type="SAM" id="Phobius"/>
    </source>
</evidence>
<dbReference type="InterPro" id="IPR053238">
    <property type="entry name" value="RING-H2_zinc_finger"/>
</dbReference>
<accession>S8APV1</accession>
<keyword evidence="1" id="KW-0479">Metal-binding</keyword>
<dbReference type="EMBL" id="KB644410">
    <property type="protein sequence ID" value="EPS27963.1"/>
    <property type="molecule type" value="Genomic_DNA"/>
</dbReference>